<evidence type="ECO:0000259" key="8">
    <source>
        <dbReference type="Pfam" id="PF12704"/>
    </source>
</evidence>
<dbReference type="KEGG" id="ome:OLMES_5477"/>
<dbReference type="Pfam" id="PF12704">
    <property type="entry name" value="MacB_PCD"/>
    <property type="match status" value="1"/>
</dbReference>
<feature type="domain" description="ABC3 transporter permease C-terminal" evidence="7">
    <location>
        <begin position="280"/>
        <end position="398"/>
    </location>
</feature>
<proteinExistence type="predicted"/>
<keyword evidence="10" id="KW-1185">Reference proteome</keyword>
<feature type="transmembrane region" description="Helical" evidence="6">
    <location>
        <begin position="375"/>
        <end position="395"/>
    </location>
</feature>
<dbReference type="PANTHER" id="PTHR43738">
    <property type="entry name" value="ABC TRANSPORTER, MEMBRANE PROTEIN"/>
    <property type="match status" value="1"/>
</dbReference>
<keyword evidence="5 6" id="KW-0472">Membrane</keyword>
<keyword evidence="3 6" id="KW-0812">Transmembrane</keyword>
<evidence type="ECO:0000259" key="7">
    <source>
        <dbReference type="Pfam" id="PF02687"/>
    </source>
</evidence>
<organism evidence="9 10">
    <name type="scientific">Oleiphilus messinensis</name>
    <dbReference type="NCBI Taxonomy" id="141451"/>
    <lineage>
        <taxon>Bacteria</taxon>
        <taxon>Pseudomonadati</taxon>
        <taxon>Pseudomonadota</taxon>
        <taxon>Gammaproteobacteria</taxon>
        <taxon>Oceanospirillales</taxon>
        <taxon>Oleiphilaceae</taxon>
        <taxon>Oleiphilus</taxon>
    </lineage>
</organism>
<dbReference type="GO" id="GO:0005886">
    <property type="term" value="C:plasma membrane"/>
    <property type="evidence" value="ECO:0007669"/>
    <property type="project" value="UniProtKB-SubCell"/>
</dbReference>
<dbReference type="InterPro" id="IPR025857">
    <property type="entry name" value="MacB_PCD"/>
</dbReference>
<evidence type="ECO:0000313" key="9">
    <source>
        <dbReference type="EMBL" id="ARU59457.1"/>
    </source>
</evidence>
<accession>A0A1Y0IG23</accession>
<comment type="subcellular location">
    <subcellularLocation>
        <location evidence="1">Cell membrane</location>
        <topology evidence="1">Multi-pass membrane protein</topology>
    </subcellularLocation>
</comment>
<gene>
    <name evidence="9" type="ORF">OLMES_5477</name>
</gene>
<feature type="transmembrane region" description="Helical" evidence="6">
    <location>
        <begin position="281"/>
        <end position="301"/>
    </location>
</feature>
<dbReference type="Pfam" id="PF02687">
    <property type="entry name" value="FtsX"/>
    <property type="match status" value="1"/>
</dbReference>
<evidence type="ECO:0000256" key="5">
    <source>
        <dbReference type="ARBA" id="ARBA00023136"/>
    </source>
</evidence>
<keyword evidence="2" id="KW-1003">Cell membrane</keyword>
<name>A0A1Y0IG23_9GAMM</name>
<dbReference type="RefSeq" id="WP_087464130.1">
    <property type="nucleotide sequence ID" value="NZ_CP021425.1"/>
</dbReference>
<keyword evidence="4 6" id="KW-1133">Transmembrane helix</keyword>
<dbReference type="AlphaFoldDB" id="A0A1Y0IG23"/>
<dbReference type="Proteomes" id="UP000196027">
    <property type="component" value="Chromosome"/>
</dbReference>
<evidence type="ECO:0000313" key="10">
    <source>
        <dbReference type="Proteomes" id="UP000196027"/>
    </source>
</evidence>
<dbReference type="EMBL" id="CP021425">
    <property type="protein sequence ID" value="ARU59457.1"/>
    <property type="molecule type" value="Genomic_DNA"/>
</dbReference>
<dbReference type="PANTHER" id="PTHR43738:SF2">
    <property type="entry name" value="ABC TRANSPORTER PERMEASE"/>
    <property type="match status" value="1"/>
</dbReference>
<evidence type="ECO:0000256" key="4">
    <source>
        <dbReference type="ARBA" id="ARBA00022989"/>
    </source>
</evidence>
<dbReference type="InterPro" id="IPR051125">
    <property type="entry name" value="ABC-4/HrtB_transporter"/>
</dbReference>
<feature type="transmembrane region" description="Helical" evidence="6">
    <location>
        <begin position="322"/>
        <end position="355"/>
    </location>
</feature>
<dbReference type="OrthoDB" id="9784014at2"/>
<protein>
    <submittedName>
        <fullName evidence="9">ABC transporter permease</fullName>
    </submittedName>
</protein>
<reference evidence="9 10" key="1">
    <citation type="submission" date="2017-05" db="EMBL/GenBank/DDBJ databases">
        <title>Genomic insights into alkan degradation activity of Oleiphilus messinensis.</title>
        <authorList>
            <person name="Kozyavkin S.A."/>
            <person name="Slesarev A.I."/>
            <person name="Golyshin P.N."/>
            <person name="Korzhenkov A."/>
            <person name="Golyshina O.N."/>
            <person name="Toshchakov S.V."/>
        </authorList>
    </citation>
    <scope>NUCLEOTIDE SEQUENCE [LARGE SCALE GENOMIC DNA]</scope>
    <source>
        <strain evidence="9 10">ME102</strain>
    </source>
</reference>
<evidence type="ECO:0000256" key="1">
    <source>
        <dbReference type="ARBA" id="ARBA00004651"/>
    </source>
</evidence>
<feature type="domain" description="MacB-like periplasmic core" evidence="8">
    <location>
        <begin position="19"/>
        <end position="209"/>
    </location>
</feature>
<dbReference type="InterPro" id="IPR003838">
    <property type="entry name" value="ABC3_permease_C"/>
</dbReference>
<evidence type="ECO:0000256" key="2">
    <source>
        <dbReference type="ARBA" id="ARBA00022475"/>
    </source>
</evidence>
<sequence>MSILMLAGKSLGNRKATVILTVSAIAVSVALLLAVERTRTQAKAHFANTISGTDMIVGARTGPVQLLLYSVFHIGNATNNISWESYQEIATHRAVKWSVPLSLGDSHKGFRVLGTETSFFDYYHYGQNQALQYRDGHPFNAVFDAVIGAEVAAKLGYEIGDKIILAHGAASTSFAQHSDYPFTITGILKPTSTPVDRTVLVSLAGIEAIHQSNAAKQAGEPLDPEVITAALVGLKSKIQLFQLQRFINEYSEEPLLGIAPGVTLYELWNLMGVAEQALITITWFVVATGLIGMLAMIIASLNERRREMAILRAIGARPIHIFLLLVCESGLLALLGAVLGVILLYLSLFLAQPYLLDQFGLMIHISPLTLHEWQLLAAVITAGLLVGIIPSIRAFRMSLADGMTIRI</sequence>
<evidence type="ECO:0000256" key="3">
    <source>
        <dbReference type="ARBA" id="ARBA00022692"/>
    </source>
</evidence>
<evidence type="ECO:0000256" key="6">
    <source>
        <dbReference type="SAM" id="Phobius"/>
    </source>
</evidence>